<keyword evidence="1" id="KW-0732">Signal</keyword>
<reference evidence="2" key="1">
    <citation type="submission" date="2021-01" db="EMBL/GenBank/DDBJ databases">
        <authorList>
            <person name="Corre E."/>
            <person name="Pelletier E."/>
            <person name="Niang G."/>
            <person name="Scheremetjew M."/>
            <person name="Finn R."/>
            <person name="Kale V."/>
            <person name="Holt S."/>
            <person name="Cochrane G."/>
            <person name="Meng A."/>
            <person name="Brown T."/>
            <person name="Cohen L."/>
        </authorList>
    </citation>
    <scope>NUCLEOTIDE SEQUENCE</scope>
    <source>
        <strain evidence="2">NY070348D</strain>
    </source>
</reference>
<evidence type="ECO:0000313" key="2">
    <source>
        <dbReference type="EMBL" id="CAD9672984.1"/>
    </source>
</evidence>
<dbReference type="EMBL" id="HBHK01006817">
    <property type="protein sequence ID" value="CAD9672984.1"/>
    <property type="molecule type" value="Transcribed_RNA"/>
</dbReference>
<gene>
    <name evidence="2" type="ORF">QSP1433_LOCUS4147</name>
</gene>
<feature type="chain" id="PRO_5031170381" evidence="1">
    <location>
        <begin position="20"/>
        <end position="411"/>
    </location>
</feature>
<protein>
    <submittedName>
        <fullName evidence="2">Uncharacterized protein</fullName>
    </submittedName>
</protein>
<dbReference type="AlphaFoldDB" id="A0A7S2RJV8"/>
<organism evidence="2">
    <name type="scientific">Mucochytrium quahogii</name>
    <dbReference type="NCBI Taxonomy" id="96639"/>
    <lineage>
        <taxon>Eukaryota</taxon>
        <taxon>Sar</taxon>
        <taxon>Stramenopiles</taxon>
        <taxon>Bigyra</taxon>
        <taxon>Labyrinthulomycetes</taxon>
        <taxon>Thraustochytrida</taxon>
        <taxon>Thraustochytriidae</taxon>
        <taxon>Mucochytrium</taxon>
    </lineage>
</organism>
<dbReference type="InterPro" id="IPR028988">
    <property type="entry name" value="CEL-III_C_sf"/>
</dbReference>
<feature type="signal peptide" evidence="1">
    <location>
        <begin position="1"/>
        <end position="19"/>
    </location>
</feature>
<proteinExistence type="predicted"/>
<evidence type="ECO:0000256" key="1">
    <source>
        <dbReference type="SAM" id="SignalP"/>
    </source>
</evidence>
<name>A0A7S2RJV8_9STRA</name>
<accession>A0A7S2RJV8</accession>
<dbReference type="Gene3D" id="3.30.1750.10">
    <property type="entry name" value="Hemolytic lectin CEL-III, C-terminal domain"/>
    <property type="match status" value="1"/>
</dbReference>
<sequence>MKTTLAGVLLVGAIASVESSSLRGLVATQTPEPPQQCGCVIAEDGTCSKQVNYGGFITSRPFYDCSLCCGDTQYNHEVYLATPDHSTLYKSDFHYHHTNGDGWVGKFLSFTEPNMDMADPYYRWKVVAANGQNGCIRVGDPVRIENRGVYGKHPGVNRLFTGVGVNVRIKGLGIIKPFADFMPLDPAIAPLALGVAQADSLTFQDVFTVFSTVGLPSGYCISSNTPIILQSTVHPEVRLHTLIQLTHADYDSLAGIDPNSLEAKWVEVAAYNGDFKYTLTTGVTASHSKTLSSSETKTLTHTVHTAFSAGGAKSIFHASVDYTFSQSVADTISTSLTQSVAMTTTRTQEYNCDGTLYQFVATAGNQDAYTIMPAILFCTKSNLAPQCPLKSCKDQNCQTCCISENQYVACD</sequence>